<dbReference type="GO" id="GO:0006457">
    <property type="term" value="P:protein folding"/>
    <property type="evidence" value="ECO:0007669"/>
    <property type="project" value="TreeGrafter"/>
</dbReference>
<dbReference type="PANTHER" id="PTHR45809">
    <property type="entry name" value="VIRAL IAP-ASSOCIATED FACTOR HOMOLOG"/>
    <property type="match status" value="1"/>
</dbReference>
<dbReference type="InParanoid" id="B7FVE7"/>
<dbReference type="InterPro" id="IPR024253">
    <property type="entry name" value="Phosducin_thioredoxin-like_dom"/>
</dbReference>
<dbReference type="AlphaFoldDB" id="B7FVE7"/>
<dbReference type="KEGG" id="pti:PHATRDRAFT_34216"/>
<dbReference type="PANTHER" id="PTHR45809:SF3">
    <property type="entry name" value="VIRAL IAP-ASSOCIATED FACTOR HOMOLOG"/>
    <property type="match status" value="1"/>
</dbReference>
<dbReference type="OMA" id="VQYRYGN"/>
<protein>
    <recommendedName>
        <fullName evidence="3">Phosducin domain-containing protein</fullName>
    </recommendedName>
</protein>
<name>B7FVE7_PHATC</name>
<dbReference type="eggNOG" id="KOG3170">
    <property type="taxonomic scope" value="Eukaryota"/>
</dbReference>
<dbReference type="PaxDb" id="2850-Phatr34216"/>
<keyword evidence="5" id="KW-1185">Reference proteome</keyword>
<accession>B7FVE7</accession>
<evidence type="ECO:0000259" key="3">
    <source>
        <dbReference type="Pfam" id="PF02114"/>
    </source>
</evidence>
<dbReference type="InterPro" id="IPR051498">
    <property type="entry name" value="Phosducin-like_chap/apop_reg"/>
</dbReference>
<dbReference type="Proteomes" id="UP000000759">
    <property type="component" value="Chromosome 5"/>
</dbReference>
<feature type="region of interest" description="Disordered" evidence="2">
    <location>
        <begin position="40"/>
        <end position="85"/>
    </location>
</feature>
<reference evidence="5" key="2">
    <citation type="submission" date="2008-08" db="EMBL/GenBank/DDBJ databases">
        <authorList>
            <consortium name="Diatom Consortium"/>
            <person name="Grigoriev I."/>
            <person name="Grimwood J."/>
            <person name="Kuo A."/>
            <person name="Otillar R.P."/>
            <person name="Salamov A."/>
            <person name="Detter J.C."/>
            <person name="Lindquist E."/>
            <person name="Shapiro H."/>
            <person name="Lucas S."/>
            <person name="Glavina del Rio T."/>
            <person name="Pitluck S."/>
            <person name="Rokhsar D."/>
            <person name="Bowler C."/>
        </authorList>
    </citation>
    <scope>GENOME REANNOTATION</scope>
    <source>
        <strain evidence="5">CCAP 1055/1</strain>
    </source>
</reference>
<dbReference type="GO" id="GO:0005737">
    <property type="term" value="C:cytoplasm"/>
    <property type="evidence" value="ECO:0007669"/>
    <property type="project" value="TreeGrafter"/>
</dbReference>
<feature type="compositionally biased region" description="Acidic residues" evidence="2">
    <location>
        <begin position="76"/>
        <end position="85"/>
    </location>
</feature>
<gene>
    <name evidence="4" type="ORF">PHATRDRAFT_34216</name>
</gene>
<dbReference type="SUPFAM" id="SSF52833">
    <property type="entry name" value="Thioredoxin-like"/>
    <property type="match status" value="1"/>
</dbReference>
<feature type="domain" description="Phosducin" evidence="3">
    <location>
        <begin position="35"/>
        <end position="229"/>
    </location>
</feature>
<reference evidence="4 5" key="1">
    <citation type="journal article" date="2008" name="Nature">
        <title>The Phaeodactylum genome reveals the evolutionary history of diatom genomes.</title>
        <authorList>
            <person name="Bowler C."/>
            <person name="Allen A.E."/>
            <person name="Badger J.H."/>
            <person name="Grimwood J."/>
            <person name="Jabbari K."/>
            <person name="Kuo A."/>
            <person name="Maheswari U."/>
            <person name="Martens C."/>
            <person name="Maumus F."/>
            <person name="Otillar R.P."/>
            <person name="Rayko E."/>
            <person name="Salamov A."/>
            <person name="Vandepoele K."/>
            <person name="Beszteri B."/>
            <person name="Gruber A."/>
            <person name="Heijde M."/>
            <person name="Katinka M."/>
            <person name="Mock T."/>
            <person name="Valentin K."/>
            <person name="Verret F."/>
            <person name="Berges J.A."/>
            <person name="Brownlee C."/>
            <person name="Cadoret J.P."/>
            <person name="Chiovitti A."/>
            <person name="Choi C.J."/>
            <person name="Coesel S."/>
            <person name="De Martino A."/>
            <person name="Detter J.C."/>
            <person name="Durkin C."/>
            <person name="Falciatore A."/>
            <person name="Fournet J."/>
            <person name="Haruta M."/>
            <person name="Huysman M.J."/>
            <person name="Jenkins B.D."/>
            <person name="Jiroutova K."/>
            <person name="Jorgensen R.E."/>
            <person name="Joubert Y."/>
            <person name="Kaplan A."/>
            <person name="Kroger N."/>
            <person name="Kroth P.G."/>
            <person name="La Roche J."/>
            <person name="Lindquist E."/>
            <person name="Lommer M."/>
            <person name="Martin-Jezequel V."/>
            <person name="Lopez P.J."/>
            <person name="Lucas S."/>
            <person name="Mangogna M."/>
            <person name="McGinnis K."/>
            <person name="Medlin L.K."/>
            <person name="Montsant A."/>
            <person name="Oudot-Le Secq M.P."/>
            <person name="Napoli C."/>
            <person name="Obornik M."/>
            <person name="Parker M.S."/>
            <person name="Petit J.L."/>
            <person name="Porcel B.M."/>
            <person name="Poulsen N."/>
            <person name="Robison M."/>
            <person name="Rychlewski L."/>
            <person name="Rynearson T.A."/>
            <person name="Schmutz J."/>
            <person name="Shapiro H."/>
            <person name="Siaut M."/>
            <person name="Stanley M."/>
            <person name="Sussman M.R."/>
            <person name="Taylor A.R."/>
            <person name="Vardi A."/>
            <person name="von Dassow P."/>
            <person name="Vyverman W."/>
            <person name="Willis A."/>
            <person name="Wyrwicz L.S."/>
            <person name="Rokhsar D.S."/>
            <person name="Weissenbach J."/>
            <person name="Armbrust E.V."/>
            <person name="Green B.R."/>
            <person name="Van de Peer Y."/>
            <person name="Grigoriev I.V."/>
        </authorList>
    </citation>
    <scope>NUCLEOTIDE SEQUENCE [LARGE SCALE GENOMIC DNA]</scope>
    <source>
        <strain evidence="4 5">CCAP 1055/1</strain>
    </source>
</reference>
<dbReference type="GeneID" id="7199705"/>
<dbReference type="STRING" id="556484.B7FVE7"/>
<dbReference type="EMBL" id="CM000608">
    <property type="protein sequence ID" value="EEC49615.1"/>
    <property type="molecule type" value="Genomic_DNA"/>
</dbReference>
<evidence type="ECO:0000256" key="1">
    <source>
        <dbReference type="ARBA" id="ARBA00009686"/>
    </source>
</evidence>
<dbReference type="Pfam" id="PF02114">
    <property type="entry name" value="Phosducin"/>
    <property type="match status" value="1"/>
</dbReference>
<dbReference type="Gene3D" id="3.40.30.10">
    <property type="entry name" value="Glutaredoxin"/>
    <property type="match status" value="1"/>
</dbReference>
<evidence type="ECO:0000256" key="2">
    <source>
        <dbReference type="SAM" id="MobiDB-lite"/>
    </source>
</evidence>
<sequence length="232" mass="26141">MQGTGVTNYDSKPSYGFSAATTEWDDALMKRGIRTHEQAMIAKGASPAEASRLTQLREGTDTNRETEWDTGKQSPDEGDESDDEDFLDDDFLVQYRQQRLHELQSEQSAKTKKGTNFGAVIPISRSEWTREVNEASQENGGIWVIVCLTTSDTERTGAVEHAVRELAFVCTKLKFVSIPSHHAIPNWPESNLPSLFLYRNGTMQHELLRLPQNTNKDDLEEHLKQLGVLDDT</sequence>
<dbReference type="RefSeq" id="XP_002178917.1">
    <property type="nucleotide sequence ID" value="XM_002178881.1"/>
</dbReference>
<dbReference type="InterPro" id="IPR036249">
    <property type="entry name" value="Thioredoxin-like_sf"/>
</dbReference>
<evidence type="ECO:0000313" key="4">
    <source>
        <dbReference type="EMBL" id="EEC49615.1"/>
    </source>
</evidence>
<evidence type="ECO:0000313" key="5">
    <source>
        <dbReference type="Proteomes" id="UP000000759"/>
    </source>
</evidence>
<organism evidence="4 5">
    <name type="scientific">Phaeodactylum tricornutum (strain CCAP 1055/1)</name>
    <dbReference type="NCBI Taxonomy" id="556484"/>
    <lineage>
        <taxon>Eukaryota</taxon>
        <taxon>Sar</taxon>
        <taxon>Stramenopiles</taxon>
        <taxon>Ochrophyta</taxon>
        <taxon>Bacillariophyta</taxon>
        <taxon>Bacillariophyceae</taxon>
        <taxon>Bacillariophycidae</taxon>
        <taxon>Naviculales</taxon>
        <taxon>Phaeodactylaceae</taxon>
        <taxon>Phaeodactylum</taxon>
    </lineage>
</organism>
<proteinExistence type="inferred from homology"/>
<dbReference type="HOGENOM" id="CLU_072604_2_0_1"/>
<comment type="similarity">
    <text evidence="1">Belongs to the phosducin family.</text>
</comment>
<feature type="compositionally biased region" description="Basic and acidic residues" evidence="2">
    <location>
        <begin position="58"/>
        <end position="70"/>
    </location>
</feature>
<dbReference type="OrthoDB" id="45518at2759"/>